<dbReference type="EMBL" id="BARW01027589">
    <property type="protein sequence ID" value="GAJ16168.1"/>
    <property type="molecule type" value="Genomic_DNA"/>
</dbReference>
<dbReference type="InterPro" id="IPR001279">
    <property type="entry name" value="Metallo-B-lactamas"/>
</dbReference>
<evidence type="ECO:0000256" key="3">
    <source>
        <dbReference type="ARBA" id="ARBA00022801"/>
    </source>
</evidence>
<keyword evidence="4" id="KW-0862">Zinc</keyword>
<evidence type="ECO:0000259" key="5">
    <source>
        <dbReference type="Pfam" id="PF00753"/>
    </source>
</evidence>
<dbReference type="PANTHER" id="PTHR46233">
    <property type="entry name" value="HYDROXYACYLGLUTATHIONE HYDROLASE GLOC"/>
    <property type="match status" value="1"/>
</dbReference>
<dbReference type="SUPFAM" id="SSF56281">
    <property type="entry name" value="Metallo-hydrolase/oxidoreductase"/>
    <property type="match status" value="1"/>
</dbReference>
<organism evidence="6">
    <name type="scientific">marine sediment metagenome</name>
    <dbReference type="NCBI Taxonomy" id="412755"/>
    <lineage>
        <taxon>unclassified sequences</taxon>
        <taxon>metagenomes</taxon>
        <taxon>ecological metagenomes</taxon>
    </lineage>
</organism>
<dbReference type="PANTHER" id="PTHR46233:SF3">
    <property type="entry name" value="HYDROXYACYLGLUTATHIONE HYDROLASE GLOC"/>
    <property type="match status" value="1"/>
</dbReference>
<dbReference type="AlphaFoldDB" id="X1UF73"/>
<evidence type="ECO:0000256" key="2">
    <source>
        <dbReference type="ARBA" id="ARBA00022723"/>
    </source>
</evidence>
<dbReference type="GO" id="GO:0046872">
    <property type="term" value="F:metal ion binding"/>
    <property type="evidence" value="ECO:0007669"/>
    <property type="project" value="UniProtKB-KW"/>
</dbReference>
<feature type="non-terminal residue" evidence="6">
    <location>
        <position position="103"/>
    </location>
</feature>
<dbReference type="Pfam" id="PF00753">
    <property type="entry name" value="Lactamase_B"/>
    <property type="match status" value="1"/>
</dbReference>
<gene>
    <name evidence="6" type="ORF">S12H4_44735</name>
</gene>
<keyword evidence="2" id="KW-0479">Metal-binding</keyword>
<dbReference type="GO" id="GO:0016787">
    <property type="term" value="F:hydrolase activity"/>
    <property type="evidence" value="ECO:0007669"/>
    <property type="project" value="UniProtKB-KW"/>
</dbReference>
<evidence type="ECO:0000256" key="1">
    <source>
        <dbReference type="ARBA" id="ARBA00001947"/>
    </source>
</evidence>
<dbReference type="InterPro" id="IPR051453">
    <property type="entry name" value="MBL_Glyoxalase_II"/>
</dbReference>
<sequence>MGQLSSANDFLDPGITSFPQVSLEKHATGKNGVTIKQPWPQETSKVILCTLVVGALQTNCYLVGCERTRQAMMIDPGADPEKIMDAVNRLGVEVRQIVLTHSH</sequence>
<evidence type="ECO:0000256" key="4">
    <source>
        <dbReference type="ARBA" id="ARBA00022833"/>
    </source>
</evidence>
<protein>
    <recommendedName>
        <fullName evidence="5">Metallo-beta-lactamase domain-containing protein</fullName>
    </recommendedName>
</protein>
<feature type="domain" description="Metallo-beta-lactamase" evidence="5">
    <location>
        <begin position="54"/>
        <end position="103"/>
    </location>
</feature>
<keyword evidence="3" id="KW-0378">Hydrolase</keyword>
<evidence type="ECO:0000313" key="6">
    <source>
        <dbReference type="EMBL" id="GAJ16168.1"/>
    </source>
</evidence>
<dbReference type="InterPro" id="IPR036866">
    <property type="entry name" value="RibonucZ/Hydroxyglut_hydro"/>
</dbReference>
<name>X1UF73_9ZZZZ</name>
<accession>X1UF73</accession>
<comment type="caution">
    <text evidence="6">The sequence shown here is derived from an EMBL/GenBank/DDBJ whole genome shotgun (WGS) entry which is preliminary data.</text>
</comment>
<dbReference type="Gene3D" id="3.60.15.10">
    <property type="entry name" value="Ribonuclease Z/Hydroxyacylglutathione hydrolase-like"/>
    <property type="match status" value="1"/>
</dbReference>
<proteinExistence type="predicted"/>
<reference evidence="6" key="1">
    <citation type="journal article" date="2014" name="Front. Microbiol.">
        <title>High frequency of phylogenetically diverse reductive dehalogenase-homologous genes in deep subseafloor sedimentary metagenomes.</title>
        <authorList>
            <person name="Kawai M."/>
            <person name="Futagami T."/>
            <person name="Toyoda A."/>
            <person name="Takaki Y."/>
            <person name="Nishi S."/>
            <person name="Hori S."/>
            <person name="Arai W."/>
            <person name="Tsubouchi T."/>
            <person name="Morono Y."/>
            <person name="Uchiyama I."/>
            <person name="Ito T."/>
            <person name="Fujiyama A."/>
            <person name="Inagaki F."/>
            <person name="Takami H."/>
        </authorList>
    </citation>
    <scope>NUCLEOTIDE SEQUENCE</scope>
    <source>
        <strain evidence="6">Expedition CK06-06</strain>
    </source>
</reference>
<comment type="cofactor">
    <cofactor evidence="1">
        <name>Zn(2+)</name>
        <dbReference type="ChEBI" id="CHEBI:29105"/>
    </cofactor>
</comment>